<dbReference type="AlphaFoldDB" id="A0A6I5ZQ20"/>
<proteinExistence type="predicted"/>
<gene>
    <name evidence="2" type="ORF">MGLY_10390</name>
</gene>
<dbReference type="Proteomes" id="UP000425916">
    <property type="component" value="Chromosome"/>
</dbReference>
<dbReference type="InterPro" id="IPR006528">
    <property type="entry name" value="Phage_head_morphogenesis_dom"/>
</dbReference>
<evidence type="ECO:0000313" key="2">
    <source>
        <dbReference type="EMBL" id="QGP91697.1"/>
    </source>
</evidence>
<dbReference type="OrthoDB" id="9797300at2"/>
<evidence type="ECO:0000259" key="1">
    <source>
        <dbReference type="Pfam" id="PF04233"/>
    </source>
</evidence>
<dbReference type="NCBIfam" id="TIGR01641">
    <property type="entry name" value="phageSPP1_gp7"/>
    <property type="match status" value="1"/>
</dbReference>
<dbReference type="EMBL" id="CP046244">
    <property type="protein sequence ID" value="QGP91697.1"/>
    <property type="molecule type" value="Genomic_DNA"/>
</dbReference>
<accession>A0A6I5ZQ20</accession>
<dbReference type="InterPro" id="IPR009279">
    <property type="entry name" value="Portal_Mu"/>
</dbReference>
<organism evidence="2 3">
    <name type="scientific">Neomoorella glycerini</name>
    <dbReference type="NCBI Taxonomy" id="55779"/>
    <lineage>
        <taxon>Bacteria</taxon>
        <taxon>Bacillati</taxon>
        <taxon>Bacillota</taxon>
        <taxon>Clostridia</taxon>
        <taxon>Neomoorellales</taxon>
        <taxon>Neomoorellaceae</taxon>
        <taxon>Neomoorella</taxon>
    </lineage>
</organism>
<reference evidence="2 3" key="1">
    <citation type="submission" date="2019-11" db="EMBL/GenBank/DDBJ databases">
        <title>Genome sequence of Moorella glycerini DSM11254.</title>
        <authorList>
            <person name="Poehlein A."/>
            <person name="Boeer T."/>
            <person name="Daniel R."/>
        </authorList>
    </citation>
    <scope>NUCLEOTIDE SEQUENCE [LARGE SCALE GENOMIC DNA]</scope>
    <source>
        <strain evidence="2 3">DSM 11254</strain>
    </source>
</reference>
<keyword evidence="3" id="KW-1185">Reference proteome</keyword>
<name>A0A6I5ZQ20_9FIRM</name>
<evidence type="ECO:0000313" key="3">
    <source>
        <dbReference type="Proteomes" id="UP000425916"/>
    </source>
</evidence>
<dbReference type="Pfam" id="PF04233">
    <property type="entry name" value="Phage_Mu_F"/>
    <property type="match status" value="1"/>
</dbReference>
<feature type="domain" description="Phage head morphogenesis" evidence="1">
    <location>
        <begin position="574"/>
        <end position="689"/>
    </location>
</feature>
<protein>
    <recommendedName>
        <fullName evidence="1">Phage head morphogenesis domain-containing protein</fullName>
    </recommendedName>
</protein>
<sequence length="742" mass="84907">MILGPDGKPIKKPMESEIAALSSDPWSSFLKVLPNPDLILQKTGRSVEVYEEMKNDAHIWACMTSRKSGVLSKNWDVLPASQDDRDKEIADFVKKNLEGLNFEQDLRQMLDAVFEGFRVHEVIWEPRGGKWWIKSLKARPQRRFTFGTDGSLRLVTAASLDGEPVPGAKFLLVQHEADDDYNPYGVRLFSKCYWPWTFKKHGFKFWAIFTEKYGIPTAVGKHPPGIPEQEKQELLNALLAIVQDAAIAIPNNAEIEFKEAKGEKAAIHELFINFCNQEISKAILSQTLTTEIGDRGSYSAAKVHEDVKQEIVEADAKMVMTAVNTQLVRWLVDFNYGPQEEYPRFVIFYEEEEINRDRAERDKILVMDLGLPTSVDYFYDKYNIPRPGDDEELLVVPSRATALPPVQMSQDFSQAAKRAVKVDFAEDDLKIMARGDVLESFYQKALEGGRKAYGRLMDNLKEQISSWDSFDDADNLKAGVEAVENLAAYLTDTALTGYMLGEYDAWQDYKQALQEKDFAEGLEIRVTPLPLQEALDYFARLMPVDADEYKKLEQELRAKYFTISRVEGREMVEKIKGYVQEAMEQGQPLEEFKQNVDRLFERMGMGQADPWHLETVFRTNVQTAYGAGHWEKLNDPLLADMFPYYRYSAVLDSRTRDTHRAMHGYIARRDDPIWNEWWPPNGFRCRCGVVAINKYRAAREGIKPSAPPKVAPDQGFARNPGRALREVPDNIKEKADFYQITA</sequence>
<dbReference type="Pfam" id="PF06074">
    <property type="entry name" value="Portal_Mu"/>
    <property type="match status" value="1"/>
</dbReference>